<evidence type="ECO:0000256" key="1">
    <source>
        <dbReference type="SAM" id="MobiDB-lite"/>
    </source>
</evidence>
<reference evidence="2 3" key="1">
    <citation type="submission" date="2013-03" db="EMBL/GenBank/DDBJ databases">
        <title>The Genome Sequence of Exophiala aquamarina CBS 119918.</title>
        <authorList>
            <consortium name="The Broad Institute Genomics Platform"/>
            <person name="Cuomo C."/>
            <person name="de Hoog S."/>
            <person name="Gorbushina A."/>
            <person name="Walker B."/>
            <person name="Young S.K."/>
            <person name="Zeng Q."/>
            <person name="Gargeya S."/>
            <person name="Fitzgerald M."/>
            <person name="Haas B."/>
            <person name="Abouelleil A."/>
            <person name="Allen A.W."/>
            <person name="Alvarado L."/>
            <person name="Arachchi H.M."/>
            <person name="Berlin A.M."/>
            <person name="Chapman S.B."/>
            <person name="Gainer-Dewar J."/>
            <person name="Goldberg J."/>
            <person name="Griggs A."/>
            <person name="Gujja S."/>
            <person name="Hansen M."/>
            <person name="Howarth C."/>
            <person name="Imamovic A."/>
            <person name="Ireland A."/>
            <person name="Larimer J."/>
            <person name="McCowan C."/>
            <person name="Murphy C."/>
            <person name="Pearson M."/>
            <person name="Poon T.W."/>
            <person name="Priest M."/>
            <person name="Roberts A."/>
            <person name="Saif S."/>
            <person name="Shea T."/>
            <person name="Sisk P."/>
            <person name="Sykes S."/>
            <person name="Wortman J."/>
            <person name="Nusbaum C."/>
            <person name="Birren B."/>
        </authorList>
    </citation>
    <scope>NUCLEOTIDE SEQUENCE [LARGE SCALE GENOMIC DNA]</scope>
    <source>
        <strain evidence="2 3">CBS 119918</strain>
    </source>
</reference>
<dbReference type="GeneID" id="25284700"/>
<dbReference type="EMBL" id="AMGV01000011">
    <property type="protein sequence ID" value="KEF53997.1"/>
    <property type="molecule type" value="Genomic_DNA"/>
</dbReference>
<feature type="compositionally biased region" description="Basic and acidic residues" evidence="1">
    <location>
        <begin position="72"/>
        <end position="87"/>
    </location>
</feature>
<dbReference type="OrthoDB" id="438080at2759"/>
<sequence length="181" mass="19741">MVDAQAARSRFLQASGHALCLSSPSTSRHLMTESSQLTHWAEASPDSCTACGSLFLPGWTMSFGLASTNQKSESKAKSPEKQAQEKTRRLKCGVCHRVTKATMSYPIKTRRQNIIQSGKSPKAQLVAGPEPGLVNGKSSKPLSSKQRAKARRDRDGLQSSLNRNAQNRMAPALNLMDLMKK</sequence>
<dbReference type="AlphaFoldDB" id="A0A072P2S1"/>
<evidence type="ECO:0000313" key="2">
    <source>
        <dbReference type="EMBL" id="KEF53997.1"/>
    </source>
</evidence>
<feature type="region of interest" description="Disordered" evidence="1">
    <location>
        <begin position="70"/>
        <end position="89"/>
    </location>
</feature>
<feature type="compositionally biased region" description="Polar residues" evidence="1">
    <location>
        <begin position="157"/>
        <end position="167"/>
    </location>
</feature>
<name>A0A072P2S1_9EURO</name>
<dbReference type="HOGENOM" id="CLU_081044_2_0_1"/>
<evidence type="ECO:0000313" key="3">
    <source>
        <dbReference type="Proteomes" id="UP000027920"/>
    </source>
</evidence>
<dbReference type="VEuPathDB" id="FungiDB:A1O9_09792"/>
<accession>A0A072P2S1</accession>
<gene>
    <name evidence="2" type="ORF">A1O9_09792</name>
</gene>
<comment type="caution">
    <text evidence="2">The sequence shown here is derived from an EMBL/GenBank/DDBJ whole genome shotgun (WGS) entry which is preliminary data.</text>
</comment>
<feature type="compositionally biased region" description="Polar residues" evidence="1">
    <location>
        <begin position="136"/>
        <end position="145"/>
    </location>
</feature>
<dbReference type="Pfam" id="PF04032">
    <property type="entry name" value="Rpr2"/>
    <property type="match status" value="1"/>
</dbReference>
<keyword evidence="3" id="KW-1185">Reference proteome</keyword>
<dbReference type="InterPro" id="IPR007175">
    <property type="entry name" value="Rpr2/Snm1/Rpp21"/>
</dbReference>
<proteinExistence type="predicted"/>
<dbReference type="GO" id="GO:0006396">
    <property type="term" value="P:RNA processing"/>
    <property type="evidence" value="ECO:0007669"/>
    <property type="project" value="InterPro"/>
</dbReference>
<dbReference type="STRING" id="1182545.A0A072P2S1"/>
<protein>
    <submittedName>
        <fullName evidence="2">Uncharacterized protein</fullName>
    </submittedName>
</protein>
<dbReference type="Proteomes" id="UP000027920">
    <property type="component" value="Unassembled WGS sequence"/>
</dbReference>
<feature type="region of interest" description="Disordered" evidence="1">
    <location>
        <begin position="107"/>
        <end position="181"/>
    </location>
</feature>
<organism evidence="2 3">
    <name type="scientific">Exophiala aquamarina CBS 119918</name>
    <dbReference type="NCBI Taxonomy" id="1182545"/>
    <lineage>
        <taxon>Eukaryota</taxon>
        <taxon>Fungi</taxon>
        <taxon>Dikarya</taxon>
        <taxon>Ascomycota</taxon>
        <taxon>Pezizomycotina</taxon>
        <taxon>Eurotiomycetes</taxon>
        <taxon>Chaetothyriomycetidae</taxon>
        <taxon>Chaetothyriales</taxon>
        <taxon>Herpotrichiellaceae</taxon>
        <taxon>Exophiala</taxon>
    </lineage>
</organism>
<dbReference type="RefSeq" id="XP_013256587.1">
    <property type="nucleotide sequence ID" value="XM_013401133.1"/>
</dbReference>